<comment type="caution">
    <text evidence="2">The sequence shown here is derived from an EMBL/GenBank/DDBJ whole genome shotgun (WGS) entry which is preliminary data.</text>
</comment>
<gene>
    <name evidence="2" type="ORF">D0C36_16140</name>
</gene>
<evidence type="ECO:0000313" key="2">
    <source>
        <dbReference type="EMBL" id="RFZ92918.1"/>
    </source>
</evidence>
<dbReference type="Proteomes" id="UP000264217">
    <property type="component" value="Unassembled WGS sequence"/>
</dbReference>
<sequence>MADQEQQRWGRLFHRGQNDVTRRKNAEEELRSNQSKLEQRVAERTQSLRENEEYLASIVQTVRESLVVLFPDYKVIFVNDHFKRTFKVSREETEGRSLFDLGNGQSDIAELRRLLEQILPTNNPVIDFEVSHDFPHIGKKFSPCEVGGFDFPYCYEINGL</sequence>
<dbReference type="InterPro" id="IPR035965">
    <property type="entry name" value="PAS-like_dom_sf"/>
</dbReference>
<dbReference type="AlphaFoldDB" id="A0A372NUJ2"/>
<keyword evidence="3" id="KW-1185">Reference proteome</keyword>
<dbReference type="SUPFAM" id="SSF55785">
    <property type="entry name" value="PYP-like sensor domain (PAS domain)"/>
    <property type="match status" value="1"/>
</dbReference>
<dbReference type="PROSITE" id="PS50112">
    <property type="entry name" value="PAS"/>
    <property type="match status" value="1"/>
</dbReference>
<dbReference type="NCBIfam" id="TIGR00229">
    <property type="entry name" value="sensory_box"/>
    <property type="match status" value="1"/>
</dbReference>
<dbReference type="SMART" id="SM00091">
    <property type="entry name" value="PAS"/>
    <property type="match status" value="1"/>
</dbReference>
<dbReference type="Pfam" id="PF13426">
    <property type="entry name" value="PAS_9"/>
    <property type="match status" value="1"/>
</dbReference>
<dbReference type="EMBL" id="QWDC01000002">
    <property type="protein sequence ID" value="RFZ92918.1"/>
    <property type="molecule type" value="Genomic_DNA"/>
</dbReference>
<dbReference type="InterPro" id="IPR000014">
    <property type="entry name" value="PAS"/>
</dbReference>
<proteinExistence type="predicted"/>
<evidence type="ECO:0000259" key="1">
    <source>
        <dbReference type="PROSITE" id="PS50112"/>
    </source>
</evidence>
<protein>
    <submittedName>
        <fullName evidence="2">PAS domain-containing protein</fullName>
    </submittedName>
</protein>
<dbReference type="Gene3D" id="3.30.450.20">
    <property type="entry name" value="PAS domain"/>
    <property type="match status" value="1"/>
</dbReference>
<name>A0A372NUJ2_9SPHI</name>
<feature type="domain" description="PAS" evidence="1">
    <location>
        <begin position="51"/>
        <end position="122"/>
    </location>
</feature>
<accession>A0A372NUJ2</accession>
<organism evidence="2 3">
    <name type="scientific">Mucilaginibacter conchicola</name>
    <dbReference type="NCBI Taxonomy" id="2303333"/>
    <lineage>
        <taxon>Bacteria</taxon>
        <taxon>Pseudomonadati</taxon>
        <taxon>Bacteroidota</taxon>
        <taxon>Sphingobacteriia</taxon>
        <taxon>Sphingobacteriales</taxon>
        <taxon>Sphingobacteriaceae</taxon>
        <taxon>Mucilaginibacter</taxon>
    </lineage>
</organism>
<reference evidence="2 3" key="1">
    <citation type="submission" date="2018-08" db="EMBL/GenBank/DDBJ databases">
        <title>Mucilaginibacter sp. MYSH2.</title>
        <authorList>
            <person name="Seo T."/>
        </authorList>
    </citation>
    <scope>NUCLEOTIDE SEQUENCE [LARGE SCALE GENOMIC DNA]</scope>
    <source>
        <strain evidence="2 3">MYSH2</strain>
    </source>
</reference>
<evidence type="ECO:0000313" key="3">
    <source>
        <dbReference type="Proteomes" id="UP000264217"/>
    </source>
</evidence>